<feature type="transmembrane region" description="Helical" evidence="1">
    <location>
        <begin position="62"/>
        <end position="86"/>
    </location>
</feature>
<organism evidence="3 4">
    <name type="scientific">Rhodococcus qingshengii</name>
    <dbReference type="NCBI Taxonomy" id="334542"/>
    <lineage>
        <taxon>Bacteria</taxon>
        <taxon>Bacillati</taxon>
        <taxon>Actinomycetota</taxon>
        <taxon>Actinomycetes</taxon>
        <taxon>Mycobacteriales</taxon>
        <taxon>Nocardiaceae</taxon>
        <taxon>Rhodococcus</taxon>
        <taxon>Rhodococcus erythropolis group</taxon>
    </lineage>
</organism>
<comment type="caution">
    <text evidence="3">The sequence shown here is derived from an EMBL/GenBank/DDBJ whole genome shotgun (WGS) entry which is preliminary data.</text>
</comment>
<proteinExistence type="predicted"/>
<dbReference type="InterPro" id="IPR025241">
    <property type="entry name" value="DUF4190"/>
</dbReference>
<evidence type="ECO:0000259" key="2">
    <source>
        <dbReference type="Pfam" id="PF13828"/>
    </source>
</evidence>
<feature type="domain" description="DUF4190" evidence="2">
    <location>
        <begin position="229"/>
        <end position="281"/>
    </location>
</feature>
<gene>
    <name evidence="3" type="ORF">PXH69_34315</name>
</gene>
<feature type="transmembrane region" description="Helical" evidence="1">
    <location>
        <begin position="98"/>
        <end position="125"/>
    </location>
</feature>
<dbReference type="RefSeq" id="WP_275233154.1">
    <property type="nucleotide sequence ID" value="NZ_JARDXE010000045.1"/>
</dbReference>
<evidence type="ECO:0000313" key="3">
    <source>
        <dbReference type="EMBL" id="MDE8650039.1"/>
    </source>
</evidence>
<sequence>MIDSETTVAQNNSHFGYLGWILRVISVVACVAVATVVVSLTLGPPFARAWAQWVARHLGGDFETGVVVGFVTGLLGAAVTLFAALMSSLAWRRRGGPALSLGVGAITMLAVIPGAVNLSIAVGAAGSGVRAAGRILDVDGPAFRGAWIAGSVAGLLLYMAAALLLGRSLRSTFGPVRQVAAPLPGVVGYTADGRPVFAQVGFTSDGIPVLADQLEARYPARPAVGTNALAIVALVLGIFGGVLAIPVGHVPLNQIRRSGESGRGLAVAGLVLGYLSLVVVVGVVFVAVSAAYR</sequence>
<keyword evidence="1" id="KW-0472">Membrane</keyword>
<accession>A0AAW6LTK4</accession>
<protein>
    <submittedName>
        <fullName evidence="3">DUF4190 domain-containing protein</fullName>
    </submittedName>
</protein>
<feature type="transmembrane region" description="Helical" evidence="1">
    <location>
        <begin position="265"/>
        <end position="292"/>
    </location>
</feature>
<evidence type="ECO:0000313" key="4">
    <source>
        <dbReference type="Proteomes" id="UP001217325"/>
    </source>
</evidence>
<keyword evidence="1" id="KW-0812">Transmembrane</keyword>
<keyword evidence="1" id="KW-1133">Transmembrane helix</keyword>
<dbReference type="AlphaFoldDB" id="A0AAW6LTK4"/>
<dbReference type="EMBL" id="JARDXE010000045">
    <property type="protein sequence ID" value="MDE8650039.1"/>
    <property type="molecule type" value="Genomic_DNA"/>
</dbReference>
<name>A0AAW6LTK4_RHOSG</name>
<reference evidence="3" key="1">
    <citation type="submission" date="2023-02" db="EMBL/GenBank/DDBJ databases">
        <title>A novel hydrolase synthesized by Rhodococcus erythropolis HQ is responsible for the detoxification of Zearalenone.</title>
        <authorList>
            <person name="Hu J."/>
            <person name="Xu J."/>
        </authorList>
    </citation>
    <scope>NUCLEOTIDE SEQUENCE</scope>
    <source>
        <strain evidence="3">HQ</strain>
    </source>
</reference>
<feature type="transmembrane region" description="Helical" evidence="1">
    <location>
        <begin position="20"/>
        <end position="42"/>
    </location>
</feature>
<evidence type="ECO:0000256" key="1">
    <source>
        <dbReference type="SAM" id="Phobius"/>
    </source>
</evidence>
<dbReference type="Proteomes" id="UP001217325">
    <property type="component" value="Unassembled WGS sequence"/>
</dbReference>
<feature type="transmembrane region" description="Helical" evidence="1">
    <location>
        <begin position="145"/>
        <end position="165"/>
    </location>
</feature>
<feature type="transmembrane region" description="Helical" evidence="1">
    <location>
        <begin position="224"/>
        <end position="245"/>
    </location>
</feature>
<dbReference type="Pfam" id="PF13828">
    <property type="entry name" value="DUF4190"/>
    <property type="match status" value="1"/>
</dbReference>